<accession>A0A316U1Y6</accession>
<name>A0A316U1Y6_9BACT</name>
<evidence type="ECO:0000313" key="1">
    <source>
        <dbReference type="EMBL" id="PWN07076.1"/>
    </source>
</evidence>
<evidence type="ECO:0000313" key="2">
    <source>
        <dbReference type="Proteomes" id="UP000245533"/>
    </source>
</evidence>
<dbReference type="EMBL" id="QGGB01000005">
    <property type="protein sequence ID" value="PWN07076.1"/>
    <property type="molecule type" value="Genomic_DNA"/>
</dbReference>
<organism evidence="1 2">
    <name type="scientific">Rhodohalobacter mucosus</name>
    <dbReference type="NCBI Taxonomy" id="2079485"/>
    <lineage>
        <taxon>Bacteria</taxon>
        <taxon>Pseudomonadati</taxon>
        <taxon>Balneolota</taxon>
        <taxon>Balneolia</taxon>
        <taxon>Balneolales</taxon>
        <taxon>Balneolaceae</taxon>
        <taxon>Rhodohalobacter</taxon>
    </lineage>
</organism>
<comment type="caution">
    <text evidence="1">The sequence shown here is derived from an EMBL/GenBank/DDBJ whole genome shotgun (WGS) entry which is preliminary data.</text>
</comment>
<dbReference type="AlphaFoldDB" id="A0A316U1Y6"/>
<keyword evidence="2" id="KW-1185">Reference proteome</keyword>
<reference evidence="1 2" key="1">
    <citation type="submission" date="2018-05" db="EMBL/GenBank/DDBJ databases">
        <title>Rhodohalobacter halophilus gen. nov., sp. nov., a moderately halophilic member of the family Balneolaceae.</title>
        <authorList>
            <person name="Liu Z.-W."/>
        </authorList>
    </citation>
    <scope>NUCLEOTIDE SEQUENCE [LARGE SCALE GENOMIC DNA]</scope>
    <source>
        <strain evidence="1 2">8A47</strain>
    </source>
</reference>
<dbReference type="Proteomes" id="UP000245533">
    <property type="component" value="Unassembled WGS sequence"/>
</dbReference>
<dbReference type="RefSeq" id="WP_109646425.1">
    <property type="nucleotide sequence ID" value="NZ_QGGB01000005.1"/>
</dbReference>
<sequence>MNQICKYRFLVVISFLFLILSGFTIKPTSGEDLKITLASNVSFLEVQQSTSALCNASSIYLSEARDCVIRVKTDDMDIELTLHDVGWWDCTKLKLKALWEFGF</sequence>
<protein>
    <submittedName>
        <fullName evidence="1">Uncharacterized protein</fullName>
    </submittedName>
</protein>
<proteinExistence type="predicted"/>
<gene>
    <name evidence="1" type="ORF">DDZ15_07350</name>
</gene>